<proteinExistence type="predicted"/>
<gene>
    <name evidence="1" type="ORF">MILVUS5_LOCUS23494</name>
</gene>
<evidence type="ECO:0000313" key="1">
    <source>
        <dbReference type="EMBL" id="CAJ2656827.1"/>
    </source>
</evidence>
<comment type="caution">
    <text evidence="1">The sequence shown here is derived from an EMBL/GenBank/DDBJ whole genome shotgun (WGS) entry which is preliminary data.</text>
</comment>
<reference evidence="1" key="1">
    <citation type="submission" date="2023-10" db="EMBL/GenBank/DDBJ databases">
        <authorList>
            <person name="Rodriguez Cubillos JULIANA M."/>
            <person name="De Vega J."/>
        </authorList>
    </citation>
    <scope>NUCLEOTIDE SEQUENCE</scope>
</reference>
<sequence>MAETAATHINNIETEMDTDSRVINDINLDINSNNQTVNNGLMFCGKCKRRRDSELFTGRIEGKTYKTCSDCRLRVNNRRHPQAYQSRMNIRNDIRSIGEDDIYDVSDNENQNTGVRAGPQVNEEHVGEEAPADDEPVIIWSHTDTREYAAHMRARAALPDNHDDIFENFPEENRTPRRLPQWLAPLPTHRTIPAAYISRYNRNLPTHNLGRCTSVCPSCRALHWPQERVHSSSVARPRFQTCCKEGQVVLNEMPEPPAYLRWLWTSDDHEARAFRNNSRFYNRAFAFTSFKYTEDRRLADRGIHGGLRSFSIHGQVYHQTGAALREGAVPRYAQLYFVGSERAVQARTEGNNLNPEIIRRLTELIEQNNPFVEYYHTALRSLQESEMEGSLRVVLNPEFRLVVEPHTDRRRYNLPTTDEVAVVIPDGADRNTRDVILFARNGDGTLSRRFEYIPRNHPAYLPLHYVLFYPFGNPGYHWSIPLQNQRVRGNVNQDYEANGFNALVHGEKLFQQICCDMYACVYDNILNWHRLNQSTVRSDLYSGVMDALQSDRADQIGDPVILAASYVGGDRFIARCYQSAMAIARALGNPSVFTTFTANPSWDEVRAELEQNQTPDSRTDLIAKVFKLKLDQMLHDLKERYVCGGRYIGPVQAIWRLLAYATHEEKPAVMLLQYHLAGRHRVSFSTVMTDAQIEMAVQTQSSAFIDWMKYNDANVDGRDLRYSDFPMHYTYVKNRGWHMRKKGHTIGRLPTAVPRQGEHFFLYRLLTVKRGARSYRDLYTVDGVYYGTPSAACHALGLTFDDSDWISMFHDIKDTATAFSLRNQFAVCLANSEIVDAQNVWNIFKDNFSDDCLYRISRHGDGLMMPPAEWTDDERRYDYALWLLGSCLQHLGMDWERARLTGEVMSSQLFGGIPVLFGGDFAQILPVVPRGRREQVVNACICCWASWHLVKPLFLTQNMRVIDGEENQRFANWLSSLPYTPSMYGALEIPEWIQTTDDRDRFREFVYPAANLRSQDTAIFRDRAILSSTNDAVERFNDEIAELRNAVSHEYYSHDEVRSEETGNVTEYSPEYLRSLTCQGIPMDPDGIDPFESADDTLDDPPPANNGNSNTIIEVPRRLPQWLAPLPTHRTIPAAYISRYNRNLPTHNLGRCTSVCPSCRALHWPQERVHSSSVARPRFQTCCKEGQVVLNEIPEPPAYLRWLWTSDDQEARAFRSNSRQYNRAFAFTSFKYSEDRRLAGRGIHGGLRSFSIHGQIYHQTGAALREGAVPRYAQLYFVGSERAVEARTEGNNLNPEIVRRLTELIEQNNPFVEYYHTALRSLQESEEEGSLRVVLNPDFRLVVEPHTDRRRYNLPTTEEVASYPMGLIGTEEMSYSSHGTVMVPYHKDLNTFLETPPAYLPLHYVSFILSATRGIIGRYHSRIKEYGVILTSKRGSKRGDRQVVSQLGSFLVCSLSLQLGDPRPSQRLDSFQGPLLGRPVYIGFHAMVMNSSCRRLNGLRRSDDMIMHSGLLGNCLQDLGLDWEQARLTGEVMSSQLFGGIPVLFGGDFAQILPVVPKGRREQVVNACICLLGKLAFSQAAFLTQNMRVIDGEENQRFANWLSSLPYTPSMYGALEIPEWIQTTDDRVRFREFIYPTVDLRSGDTAMFRDRTILSSTNDAVERFNDEIAELRNTASREYFSHDEVRSEEHGNVTDYTPEYLRQLTCQGMPLGILKLQIGMPVMLLRNYYSKLGLCNGLG</sequence>
<evidence type="ECO:0000313" key="2">
    <source>
        <dbReference type="Proteomes" id="UP001177021"/>
    </source>
</evidence>
<keyword evidence="2" id="KW-1185">Reference proteome</keyword>
<organism evidence="1 2">
    <name type="scientific">Trifolium pratense</name>
    <name type="common">Red clover</name>
    <dbReference type="NCBI Taxonomy" id="57577"/>
    <lineage>
        <taxon>Eukaryota</taxon>
        <taxon>Viridiplantae</taxon>
        <taxon>Streptophyta</taxon>
        <taxon>Embryophyta</taxon>
        <taxon>Tracheophyta</taxon>
        <taxon>Spermatophyta</taxon>
        <taxon>Magnoliopsida</taxon>
        <taxon>eudicotyledons</taxon>
        <taxon>Gunneridae</taxon>
        <taxon>Pentapetalae</taxon>
        <taxon>rosids</taxon>
        <taxon>fabids</taxon>
        <taxon>Fabales</taxon>
        <taxon>Fabaceae</taxon>
        <taxon>Papilionoideae</taxon>
        <taxon>50 kb inversion clade</taxon>
        <taxon>NPAAA clade</taxon>
        <taxon>Hologalegina</taxon>
        <taxon>IRL clade</taxon>
        <taxon>Trifolieae</taxon>
        <taxon>Trifolium</taxon>
    </lineage>
</organism>
<protein>
    <submittedName>
        <fullName evidence="1">Uncharacterized protein</fullName>
    </submittedName>
</protein>
<dbReference type="EMBL" id="CASHSV030000289">
    <property type="protein sequence ID" value="CAJ2656827.1"/>
    <property type="molecule type" value="Genomic_DNA"/>
</dbReference>
<name>A0ACB0KHR6_TRIPR</name>
<dbReference type="Proteomes" id="UP001177021">
    <property type="component" value="Unassembled WGS sequence"/>
</dbReference>
<accession>A0ACB0KHR6</accession>